<dbReference type="InterPro" id="IPR036526">
    <property type="entry name" value="C-N_Hydrolase_sf"/>
</dbReference>
<sequence>MAVAARFGRDMPQCMAQVQRIVADARGRGASLVVLPESALGGYLYEPHVAGAPAPCETPPALRRDGEEIARVARMAGDIVVCIGYTEDAPGGPYSSAVCVNGDGILGHHRKVHVPLGERATFRPGTGFAAFDTPIGRIGMLVCYDKTFPEAARQLALDGAGLIASLSAWPVCRVDPATLMRRDLQVRHFNLLDQTRALENQVVLVSANQVGRFGRLRFAGQAKVVDPRGRVLARTGLRAGTALARVDAPGVVAAARDRLSYLDDRQPLAYAVGA</sequence>
<dbReference type="GO" id="GO:0004040">
    <property type="term" value="F:amidase activity"/>
    <property type="evidence" value="ECO:0007669"/>
    <property type="project" value="UniProtKB-EC"/>
</dbReference>
<dbReference type="PANTHER" id="PTHR43674:SF16">
    <property type="entry name" value="CARBON-NITROGEN FAMILY, PUTATIVE (AFU_ORTHOLOGUE AFUA_5G02350)-RELATED"/>
    <property type="match status" value="1"/>
</dbReference>
<name>A0A6J4TP72_9ACTN</name>
<dbReference type="Pfam" id="PF00795">
    <property type="entry name" value="CN_hydrolase"/>
    <property type="match status" value="1"/>
</dbReference>
<dbReference type="EMBL" id="CADCVQ010000160">
    <property type="protein sequence ID" value="CAA9527818.1"/>
    <property type="molecule type" value="Genomic_DNA"/>
</dbReference>
<evidence type="ECO:0000256" key="1">
    <source>
        <dbReference type="ARBA" id="ARBA00022801"/>
    </source>
</evidence>
<organism evidence="3">
    <name type="scientific">uncultured Solirubrobacteraceae bacterium</name>
    <dbReference type="NCBI Taxonomy" id="1162706"/>
    <lineage>
        <taxon>Bacteria</taxon>
        <taxon>Bacillati</taxon>
        <taxon>Actinomycetota</taxon>
        <taxon>Thermoleophilia</taxon>
        <taxon>Solirubrobacterales</taxon>
        <taxon>Solirubrobacteraceae</taxon>
        <taxon>environmental samples</taxon>
    </lineage>
</organism>
<dbReference type="Gene3D" id="3.60.110.10">
    <property type="entry name" value="Carbon-nitrogen hydrolase"/>
    <property type="match status" value="1"/>
</dbReference>
<reference evidence="3" key="1">
    <citation type="submission" date="2020-02" db="EMBL/GenBank/DDBJ databases">
        <authorList>
            <person name="Meier V. D."/>
        </authorList>
    </citation>
    <scope>NUCLEOTIDE SEQUENCE</scope>
    <source>
        <strain evidence="3">AVDCRST_MAG67</strain>
    </source>
</reference>
<dbReference type="PROSITE" id="PS50263">
    <property type="entry name" value="CN_HYDROLASE"/>
    <property type="match status" value="1"/>
</dbReference>
<dbReference type="InterPro" id="IPR050345">
    <property type="entry name" value="Aliph_Amidase/BUP"/>
</dbReference>
<dbReference type="SUPFAM" id="SSF56317">
    <property type="entry name" value="Carbon-nitrogen hydrolase"/>
    <property type="match status" value="1"/>
</dbReference>
<dbReference type="EC" id="3.5.1.4" evidence="3"/>
<dbReference type="AlphaFoldDB" id="A0A6J4TP72"/>
<dbReference type="CDD" id="cd07197">
    <property type="entry name" value="nitrilase"/>
    <property type="match status" value="1"/>
</dbReference>
<keyword evidence="1 3" id="KW-0378">Hydrolase</keyword>
<dbReference type="InterPro" id="IPR003010">
    <property type="entry name" value="C-N_Hydrolase"/>
</dbReference>
<gene>
    <name evidence="3" type="ORF">AVDCRST_MAG67-4196</name>
</gene>
<evidence type="ECO:0000313" key="3">
    <source>
        <dbReference type="EMBL" id="CAA9527818.1"/>
    </source>
</evidence>
<proteinExistence type="predicted"/>
<dbReference type="PANTHER" id="PTHR43674">
    <property type="entry name" value="NITRILASE C965.09-RELATED"/>
    <property type="match status" value="1"/>
</dbReference>
<accession>A0A6J4TP72</accession>
<protein>
    <submittedName>
        <fullName evidence="3">Aliphatic amidase AmiE</fullName>
        <ecNumber evidence="3">3.5.1.4</ecNumber>
    </submittedName>
</protein>
<feature type="domain" description="CN hydrolase" evidence="2">
    <location>
        <begin position="1"/>
        <end position="248"/>
    </location>
</feature>
<evidence type="ECO:0000259" key="2">
    <source>
        <dbReference type="PROSITE" id="PS50263"/>
    </source>
</evidence>